<dbReference type="HAMAP" id="MF_00170">
    <property type="entry name" value="Rib_5P_isom_A"/>
    <property type="match status" value="1"/>
</dbReference>
<reference evidence="6" key="3">
    <citation type="submission" date="2015-08" db="EMBL/GenBank/DDBJ databases">
        <title>Draft Genome Sequence of a Heterotrophic Facultative Anaerobic Bacterium Ardenticatena maritima Strain 110S.</title>
        <authorList>
            <person name="Kawaichi S."/>
            <person name="Yoshida T."/>
            <person name="Sako Y."/>
            <person name="Nakamura R."/>
        </authorList>
    </citation>
    <scope>NUCLEOTIDE SEQUENCE [LARGE SCALE GENOMIC DNA]</scope>
    <source>
        <strain evidence="6">110S</strain>
    </source>
</reference>
<dbReference type="CDD" id="cd01398">
    <property type="entry name" value="RPI_A"/>
    <property type="match status" value="1"/>
</dbReference>
<comment type="function">
    <text evidence="3">Catalyzes the reversible conversion of ribose-5-phosphate to ribulose 5-phosphate.</text>
</comment>
<comment type="catalytic activity">
    <reaction evidence="1 3">
        <text>aldehydo-D-ribose 5-phosphate = D-ribulose 5-phosphate</text>
        <dbReference type="Rhea" id="RHEA:14657"/>
        <dbReference type="ChEBI" id="CHEBI:58121"/>
        <dbReference type="ChEBI" id="CHEBI:58273"/>
        <dbReference type="EC" id="5.3.1.6"/>
    </reaction>
</comment>
<keyword evidence="6" id="KW-1185">Reference proteome</keyword>
<name>A0A0M9UBR6_9CHLR</name>
<comment type="similarity">
    <text evidence="3">Belongs to the ribose 5-phosphate isomerase family.</text>
</comment>
<dbReference type="EMBL" id="BBZA01000029">
    <property type="protein sequence ID" value="GAP62057.1"/>
    <property type="molecule type" value="Genomic_DNA"/>
</dbReference>
<feature type="active site" description="Proton acceptor" evidence="3">
    <location>
        <position position="110"/>
    </location>
</feature>
<sequence>MGDWQSAAKRAAAYYAVDHFVQSGMRLGLGTGSTVAFVLERLAQRLQTGDLRDIAGIPTSEATAQRAQALGIPLLSFDDVQSLDLCIDGADEVDPSLNLVKGLGGALVREKIVASASRSMVVVVDESKIVPKLGTRAPLPVEVLTFGWQLHEAWLRSLGVEPVLRRTAQGEPFVSDNGNYIYDCHFPQGIDDPMRVEAAINNRPGVVENGLFLGYATQVVIGMESGDVVVKRVAEEA</sequence>
<dbReference type="GO" id="GO:0004751">
    <property type="term" value="F:ribose-5-phosphate isomerase activity"/>
    <property type="evidence" value="ECO:0007669"/>
    <property type="project" value="UniProtKB-UniRule"/>
</dbReference>
<evidence type="ECO:0000313" key="5">
    <source>
        <dbReference type="EMBL" id="KPL87840.1"/>
    </source>
</evidence>
<accession>A0A0M9UBR6</accession>
<comment type="caution">
    <text evidence="4">The sequence shown here is derived from an EMBL/GenBank/DDBJ whole genome shotgun (WGS) entry which is preliminary data.</text>
</comment>
<dbReference type="Pfam" id="PF06026">
    <property type="entry name" value="Rib_5-P_isom_A"/>
    <property type="match status" value="1"/>
</dbReference>
<comment type="pathway">
    <text evidence="3">Carbohydrate degradation; pentose phosphate pathway; D-ribose 5-phosphate from D-ribulose 5-phosphate (non-oxidative stage): step 1/1.</text>
</comment>
<dbReference type="RefSeq" id="WP_054491982.1">
    <property type="nucleotide sequence ID" value="NZ_BBZA01000029.1"/>
</dbReference>
<gene>
    <name evidence="3 4" type="primary">rpiA</name>
    <name evidence="4" type="ORF">ARMA_0480</name>
    <name evidence="5" type="ORF">SE16_09825</name>
</gene>
<dbReference type="NCBIfam" id="TIGR00021">
    <property type="entry name" value="rpiA"/>
    <property type="match status" value="1"/>
</dbReference>
<dbReference type="FunFam" id="3.40.50.1360:FF:000001">
    <property type="entry name" value="Ribose-5-phosphate isomerase A"/>
    <property type="match status" value="1"/>
</dbReference>
<organism evidence="4 6">
    <name type="scientific">Ardenticatena maritima</name>
    <dbReference type="NCBI Taxonomy" id="872965"/>
    <lineage>
        <taxon>Bacteria</taxon>
        <taxon>Bacillati</taxon>
        <taxon>Chloroflexota</taxon>
        <taxon>Ardenticatenia</taxon>
        <taxon>Ardenticatenales</taxon>
        <taxon>Ardenticatenaceae</taxon>
        <taxon>Ardenticatena</taxon>
    </lineage>
</organism>
<dbReference type="Proteomes" id="UP000050502">
    <property type="component" value="Unassembled WGS sequence"/>
</dbReference>
<dbReference type="AlphaFoldDB" id="A0A0M9UBR6"/>
<dbReference type="SUPFAM" id="SSF75445">
    <property type="entry name" value="D-ribose-5-phosphate isomerase (RpiA), lid domain"/>
    <property type="match status" value="1"/>
</dbReference>
<evidence type="ECO:0000256" key="2">
    <source>
        <dbReference type="ARBA" id="ARBA00023235"/>
    </source>
</evidence>
<reference evidence="4 6" key="1">
    <citation type="journal article" date="2015" name="Genome Announc.">
        <title>Draft Genome Sequence of a Heterotrophic Facultative Anaerobic Thermophilic Bacterium, Ardenticatena maritima Strain 110ST.</title>
        <authorList>
            <person name="Kawaichi S."/>
            <person name="Yoshida T."/>
            <person name="Sako Y."/>
            <person name="Nakamura R."/>
        </authorList>
    </citation>
    <scope>NUCLEOTIDE SEQUENCE [LARGE SCALE GENOMIC DNA]</scope>
    <source>
        <strain evidence="4 6">110S</strain>
    </source>
</reference>
<dbReference type="EC" id="5.3.1.6" evidence="3"/>
<dbReference type="InterPro" id="IPR004788">
    <property type="entry name" value="Ribose5P_isomerase_type_A"/>
</dbReference>
<dbReference type="InterPro" id="IPR037171">
    <property type="entry name" value="NagB/RpiA_transferase-like"/>
</dbReference>
<dbReference type="Gene3D" id="3.40.50.1360">
    <property type="match status" value="1"/>
</dbReference>
<dbReference type="GO" id="GO:0009052">
    <property type="term" value="P:pentose-phosphate shunt, non-oxidative branch"/>
    <property type="evidence" value="ECO:0007669"/>
    <property type="project" value="UniProtKB-UniRule"/>
</dbReference>
<dbReference type="Gene3D" id="3.30.70.260">
    <property type="match status" value="1"/>
</dbReference>
<keyword evidence="2 3" id="KW-0413">Isomerase</keyword>
<evidence type="ECO:0000256" key="1">
    <source>
        <dbReference type="ARBA" id="ARBA00001713"/>
    </source>
</evidence>
<evidence type="ECO:0000313" key="7">
    <source>
        <dbReference type="Proteomes" id="UP000050502"/>
    </source>
</evidence>
<dbReference type="SUPFAM" id="SSF100950">
    <property type="entry name" value="NagB/RpiA/CoA transferase-like"/>
    <property type="match status" value="1"/>
</dbReference>
<feature type="binding site" evidence="3">
    <location>
        <begin position="88"/>
        <end position="91"/>
    </location>
    <ligand>
        <name>substrate</name>
    </ligand>
</feature>
<dbReference type="UniPathway" id="UPA00115">
    <property type="reaction ID" value="UER00412"/>
</dbReference>
<dbReference type="PANTHER" id="PTHR43748:SF3">
    <property type="entry name" value="RIBOSE-5-PHOSPHATE ISOMERASE 3, CHLOROPLASTIC-RELATED"/>
    <property type="match status" value="1"/>
</dbReference>
<proteinExistence type="inferred from homology"/>
<dbReference type="PATRIC" id="fig|872965.6.peg.2012"/>
<feature type="binding site" evidence="3">
    <location>
        <position position="128"/>
    </location>
    <ligand>
        <name>substrate</name>
    </ligand>
</feature>
<dbReference type="STRING" id="872965.SE16_09825"/>
<feature type="binding site" evidence="3">
    <location>
        <begin position="31"/>
        <end position="34"/>
    </location>
    <ligand>
        <name>substrate</name>
    </ligand>
</feature>
<evidence type="ECO:0000313" key="4">
    <source>
        <dbReference type="EMBL" id="GAP62057.1"/>
    </source>
</evidence>
<reference evidence="5 7" key="2">
    <citation type="submission" date="2015-07" db="EMBL/GenBank/DDBJ databases">
        <title>Whole genome sequence of Ardenticatena maritima DSM 23922.</title>
        <authorList>
            <person name="Hemp J."/>
            <person name="Ward L.M."/>
            <person name="Pace L.A."/>
            <person name="Fischer W.W."/>
        </authorList>
    </citation>
    <scope>NUCLEOTIDE SEQUENCE [LARGE SCALE GENOMIC DNA]</scope>
    <source>
        <strain evidence="5 7">110S</strain>
    </source>
</reference>
<dbReference type="OrthoDB" id="5870696at2"/>
<evidence type="ECO:0000313" key="6">
    <source>
        <dbReference type="Proteomes" id="UP000037784"/>
    </source>
</evidence>
<dbReference type="InterPro" id="IPR050262">
    <property type="entry name" value="Ribose-5P_isomerase"/>
</dbReference>
<dbReference type="Proteomes" id="UP000037784">
    <property type="component" value="Unassembled WGS sequence"/>
</dbReference>
<dbReference type="EMBL" id="LGKN01000005">
    <property type="protein sequence ID" value="KPL87840.1"/>
    <property type="molecule type" value="Genomic_DNA"/>
</dbReference>
<dbReference type="InParanoid" id="A0A0M9UBR6"/>
<feature type="binding site" evidence="3">
    <location>
        <begin position="101"/>
        <end position="104"/>
    </location>
    <ligand>
        <name>substrate</name>
    </ligand>
</feature>
<dbReference type="InterPro" id="IPR020672">
    <property type="entry name" value="Ribose5P_isomerase_typA_subgr"/>
</dbReference>
<dbReference type="PANTHER" id="PTHR43748">
    <property type="entry name" value="RIBOSE-5-PHOSPHATE ISOMERASE 3, CHLOROPLASTIC-RELATED"/>
    <property type="match status" value="1"/>
</dbReference>
<protein>
    <recommendedName>
        <fullName evidence="3">Ribose-5-phosphate isomerase A</fullName>
        <ecNumber evidence="3">5.3.1.6</ecNumber>
    </recommendedName>
    <alternativeName>
        <fullName evidence="3">Phosphoriboisomerase A</fullName>
        <shortName evidence="3">PRI</shortName>
    </alternativeName>
</protein>
<dbReference type="NCBIfam" id="NF001924">
    <property type="entry name" value="PRK00702.1"/>
    <property type="match status" value="1"/>
</dbReference>
<comment type="subunit">
    <text evidence="3">Homodimer.</text>
</comment>
<evidence type="ECO:0000256" key="3">
    <source>
        <dbReference type="HAMAP-Rule" id="MF_00170"/>
    </source>
</evidence>